<dbReference type="InterPro" id="IPR000719">
    <property type="entry name" value="Prot_kinase_dom"/>
</dbReference>
<evidence type="ECO:0000259" key="19">
    <source>
        <dbReference type="PROSITE" id="PS50011"/>
    </source>
</evidence>
<dbReference type="EMBL" id="KK198757">
    <property type="protein sequence ID" value="KCW73359.1"/>
    <property type="molecule type" value="Genomic_DNA"/>
</dbReference>
<dbReference type="Pfam" id="PF01657">
    <property type="entry name" value="Stress-antifung"/>
    <property type="match status" value="3"/>
</dbReference>
<dbReference type="PANTHER" id="PTHR27002">
    <property type="entry name" value="RECEPTOR-LIKE SERINE/THREONINE-PROTEIN KINASE SD1-8"/>
    <property type="match status" value="1"/>
</dbReference>
<evidence type="ECO:0000256" key="12">
    <source>
        <dbReference type="ARBA" id="ARBA00023136"/>
    </source>
</evidence>
<keyword evidence="14" id="KW-0675">Receptor</keyword>
<feature type="domain" description="Protein kinase" evidence="19">
    <location>
        <begin position="435"/>
        <end position="718"/>
    </location>
</feature>
<dbReference type="InterPro" id="IPR002902">
    <property type="entry name" value="GNK2"/>
</dbReference>
<dbReference type="InterPro" id="IPR001245">
    <property type="entry name" value="Ser-Thr/Tyr_kinase_cat_dom"/>
</dbReference>
<evidence type="ECO:0000256" key="16">
    <source>
        <dbReference type="ARBA" id="ARBA00047899"/>
    </source>
</evidence>
<dbReference type="Gene3D" id="1.10.510.10">
    <property type="entry name" value="Transferase(Phosphotransferase) domain 1"/>
    <property type="match status" value="1"/>
</dbReference>
<feature type="domain" description="Gnk2-homologous" evidence="20">
    <location>
        <begin position="14"/>
        <end position="120"/>
    </location>
</feature>
<dbReference type="FunFam" id="3.30.430.20:FF:000003">
    <property type="entry name" value="Cysteine-rich RLK (RECEPTOR-like protein kinase) 10"/>
    <property type="match status" value="1"/>
</dbReference>
<keyword evidence="15" id="KW-0325">Glycoprotein</keyword>
<dbReference type="eggNOG" id="ENOG502QWDY">
    <property type="taxonomic scope" value="Eukaryota"/>
</dbReference>
<evidence type="ECO:0000313" key="21">
    <source>
        <dbReference type="EMBL" id="KCW73359.1"/>
    </source>
</evidence>
<evidence type="ECO:0000256" key="3">
    <source>
        <dbReference type="ARBA" id="ARBA00022527"/>
    </source>
</evidence>
<dbReference type="Gene3D" id="3.30.200.20">
    <property type="entry name" value="Phosphorylase Kinase, domain 1"/>
    <property type="match status" value="1"/>
</dbReference>
<evidence type="ECO:0000256" key="18">
    <source>
        <dbReference type="SAM" id="MobiDB-lite"/>
    </source>
</evidence>
<reference evidence="21" key="1">
    <citation type="submission" date="2013-07" db="EMBL/GenBank/DDBJ databases">
        <title>The genome of Eucalyptus grandis.</title>
        <authorList>
            <person name="Schmutz J."/>
            <person name="Hayes R."/>
            <person name="Myburg A."/>
            <person name="Tuskan G."/>
            <person name="Grattapaglia D."/>
            <person name="Rokhsar D.S."/>
        </authorList>
    </citation>
    <scope>NUCLEOTIDE SEQUENCE</scope>
    <source>
        <tissue evidence="21">Leaf extractions</tissue>
    </source>
</reference>
<feature type="region of interest" description="Disordered" evidence="18">
    <location>
        <begin position="377"/>
        <end position="410"/>
    </location>
</feature>
<keyword evidence="12" id="KW-0472">Membrane</keyword>
<comment type="catalytic activity">
    <reaction evidence="16">
        <text>L-threonyl-[protein] + ATP = O-phospho-L-threonyl-[protein] + ADP + H(+)</text>
        <dbReference type="Rhea" id="RHEA:46608"/>
        <dbReference type="Rhea" id="RHEA-COMP:11060"/>
        <dbReference type="Rhea" id="RHEA-COMP:11605"/>
        <dbReference type="ChEBI" id="CHEBI:15378"/>
        <dbReference type="ChEBI" id="CHEBI:30013"/>
        <dbReference type="ChEBI" id="CHEBI:30616"/>
        <dbReference type="ChEBI" id="CHEBI:61977"/>
        <dbReference type="ChEBI" id="CHEBI:456216"/>
        <dbReference type="EC" id="2.7.11.1"/>
    </reaction>
</comment>
<dbReference type="CDD" id="cd23509">
    <property type="entry name" value="Gnk2-like"/>
    <property type="match status" value="3"/>
</dbReference>
<keyword evidence="5" id="KW-0812">Transmembrane</keyword>
<comment type="catalytic activity">
    <reaction evidence="17">
        <text>L-seryl-[protein] + ATP = O-phospho-L-seryl-[protein] + ADP + H(+)</text>
        <dbReference type="Rhea" id="RHEA:17989"/>
        <dbReference type="Rhea" id="RHEA-COMP:9863"/>
        <dbReference type="Rhea" id="RHEA-COMP:11604"/>
        <dbReference type="ChEBI" id="CHEBI:15378"/>
        <dbReference type="ChEBI" id="CHEBI:29999"/>
        <dbReference type="ChEBI" id="CHEBI:30616"/>
        <dbReference type="ChEBI" id="CHEBI:83421"/>
        <dbReference type="ChEBI" id="CHEBI:456216"/>
        <dbReference type="EC" id="2.7.11.1"/>
    </reaction>
</comment>
<keyword evidence="6" id="KW-0732">Signal</keyword>
<keyword evidence="10" id="KW-0067">ATP-binding</keyword>
<evidence type="ECO:0000256" key="11">
    <source>
        <dbReference type="ARBA" id="ARBA00022989"/>
    </source>
</evidence>
<keyword evidence="11" id="KW-1133">Transmembrane helix</keyword>
<evidence type="ECO:0000256" key="10">
    <source>
        <dbReference type="ARBA" id="ARBA00022840"/>
    </source>
</evidence>
<evidence type="ECO:0000256" key="15">
    <source>
        <dbReference type="ARBA" id="ARBA00023180"/>
    </source>
</evidence>
<evidence type="ECO:0000256" key="13">
    <source>
        <dbReference type="ARBA" id="ARBA00023157"/>
    </source>
</evidence>
<name>A0A059C541_EUCGR</name>
<dbReference type="PROSITE" id="PS00108">
    <property type="entry name" value="PROTEIN_KINASE_ST"/>
    <property type="match status" value="1"/>
</dbReference>
<dbReference type="GO" id="GO:0004674">
    <property type="term" value="F:protein serine/threonine kinase activity"/>
    <property type="evidence" value="ECO:0000318"/>
    <property type="project" value="GO_Central"/>
</dbReference>
<dbReference type="SUPFAM" id="SSF56112">
    <property type="entry name" value="Protein kinase-like (PK-like)"/>
    <property type="match status" value="1"/>
</dbReference>
<evidence type="ECO:0000256" key="7">
    <source>
        <dbReference type="ARBA" id="ARBA00022737"/>
    </source>
</evidence>
<gene>
    <name evidence="21" type="ORF">EUGRSUZ_E01830</name>
</gene>
<keyword evidence="9" id="KW-0418">Kinase</keyword>
<dbReference type="Gene3D" id="3.30.430.20">
    <property type="entry name" value="Gnk2 domain, C-X8-C-X2-C motif"/>
    <property type="match status" value="3"/>
</dbReference>
<proteinExistence type="predicted"/>
<dbReference type="GO" id="GO:0005886">
    <property type="term" value="C:plasma membrane"/>
    <property type="evidence" value="ECO:0000318"/>
    <property type="project" value="GO_Central"/>
</dbReference>
<dbReference type="CDD" id="cd14066">
    <property type="entry name" value="STKc_IRAK"/>
    <property type="match status" value="1"/>
</dbReference>
<feature type="domain" description="Gnk2-homologous" evidence="20">
    <location>
        <begin position="150"/>
        <end position="256"/>
    </location>
</feature>
<evidence type="ECO:0000256" key="1">
    <source>
        <dbReference type="ARBA" id="ARBA00004167"/>
    </source>
</evidence>
<dbReference type="InterPro" id="IPR008271">
    <property type="entry name" value="Ser/Thr_kinase_AS"/>
</dbReference>
<protein>
    <recommendedName>
        <fullName evidence="2">non-specific serine/threonine protein kinase</fullName>
        <ecNumber evidence="2">2.7.11.1</ecNumber>
    </recommendedName>
</protein>
<dbReference type="Gramene" id="KCW73359">
    <property type="protein sequence ID" value="KCW73359"/>
    <property type="gene ID" value="EUGRSUZ_E01830"/>
</dbReference>
<comment type="subcellular location">
    <subcellularLocation>
        <location evidence="1">Membrane</location>
        <topology evidence="1">Single-pass membrane protein</topology>
    </subcellularLocation>
</comment>
<evidence type="ECO:0000256" key="8">
    <source>
        <dbReference type="ARBA" id="ARBA00022741"/>
    </source>
</evidence>
<keyword evidence="4" id="KW-0808">Transferase</keyword>
<evidence type="ECO:0000256" key="9">
    <source>
        <dbReference type="ARBA" id="ARBA00022777"/>
    </source>
</evidence>
<sequence length="753" mass="82959">MEKTRVKSIVNPADDSDTINKIVEQTFDNKDFAAQVTVLARNVTDAAISSVSLYATININVSSSMTLYELAQCTPDISKSDCKICLLSAVEDFPILLTTKRGGARILRPSCNVRYQMNFDGEPIGQAPPPSATNKTSTESGSEGTPAGGTYVQERCADRGDYTVPSKFQDNLINLLSKGNSTDYSEGPIRGFYNTMEGEDPDKVYGLFLCRGDVAANLCQSCIRSATRTIIDRCPGQKEAIIWYDECLLRYSNRSFFSVMETTPIIFVIDPANNSVTVNKIVEQTFDNEDFAEKVTDLARNVTDMVISSESLYKTINVNVSSSVTLHERAQCTPDISKSACASCLLSAVKNFSTALNFKRGGGRILQPSCSVLYRMDVAGEPGGQPPAPSTTKKPSTESGSEEFSKERTRGEKLVASQELSLIRLDIIRAATQNFSNECKLGEGGFGPVYKGTLADGKEIAVKRLSRTSGQGLIEFKNEVILIARLQHRNLVRLLGCCLEEHEKLLIYEYMPNKSLDVFLFDSTMGQSLDWKMRMNITFGIARGLLYLHEDSRLRIIHRDLKASNILLDGEMNPKISDFGMARIFGVNQDEANTNRVVGTYGYMAPEYAMQGLFSVKSDVFSFGVLLLEMISGRKNNGFHLQEHGESLLTLAWKLWSDGRGLELTDPSIKEPCDGVQVVKCIHIGLLCVQEDPTNRPTMSLVVHMLGADTIPLTRPSLPAFSVGRDVRTLNPIGLIHKTSTVNEVTLSDVSPR</sequence>
<keyword evidence="7" id="KW-0677">Repeat</keyword>
<evidence type="ECO:0000256" key="14">
    <source>
        <dbReference type="ARBA" id="ARBA00023170"/>
    </source>
</evidence>
<dbReference type="SMART" id="SM00220">
    <property type="entry name" value="S_TKc"/>
    <property type="match status" value="1"/>
</dbReference>
<dbReference type="FunFam" id="1.10.510.10:FF:001697">
    <property type="entry name" value="Uncharacterized protein"/>
    <property type="match status" value="1"/>
</dbReference>
<evidence type="ECO:0000256" key="4">
    <source>
        <dbReference type="ARBA" id="ARBA00022679"/>
    </source>
</evidence>
<feature type="compositionally biased region" description="Polar residues" evidence="18">
    <location>
        <begin position="132"/>
        <end position="143"/>
    </location>
</feature>
<keyword evidence="8" id="KW-0547">Nucleotide-binding</keyword>
<evidence type="ECO:0000259" key="20">
    <source>
        <dbReference type="PROSITE" id="PS51473"/>
    </source>
</evidence>
<dbReference type="GO" id="GO:0007165">
    <property type="term" value="P:signal transduction"/>
    <property type="evidence" value="ECO:0000318"/>
    <property type="project" value="GO_Central"/>
</dbReference>
<evidence type="ECO:0000256" key="6">
    <source>
        <dbReference type="ARBA" id="ARBA00022729"/>
    </source>
</evidence>
<dbReference type="FunFam" id="3.30.200.20:FF:000195">
    <property type="entry name" value="G-type lectin S-receptor-like serine/threonine-protein kinase"/>
    <property type="match status" value="1"/>
</dbReference>
<feature type="domain" description="Gnk2-homologous" evidence="20">
    <location>
        <begin position="273"/>
        <end position="379"/>
    </location>
</feature>
<evidence type="ECO:0000256" key="17">
    <source>
        <dbReference type="ARBA" id="ARBA00048679"/>
    </source>
</evidence>
<accession>A0A059C541</accession>
<keyword evidence="13" id="KW-1015">Disulfide bond</keyword>
<dbReference type="InterPro" id="IPR011009">
    <property type="entry name" value="Kinase-like_dom_sf"/>
</dbReference>
<organism evidence="21">
    <name type="scientific">Eucalyptus grandis</name>
    <name type="common">Flooded gum</name>
    <dbReference type="NCBI Taxonomy" id="71139"/>
    <lineage>
        <taxon>Eukaryota</taxon>
        <taxon>Viridiplantae</taxon>
        <taxon>Streptophyta</taxon>
        <taxon>Embryophyta</taxon>
        <taxon>Tracheophyta</taxon>
        <taxon>Spermatophyta</taxon>
        <taxon>Magnoliopsida</taxon>
        <taxon>eudicotyledons</taxon>
        <taxon>Gunneridae</taxon>
        <taxon>Pentapetalae</taxon>
        <taxon>rosids</taxon>
        <taxon>malvids</taxon>
        <taxon>Myrtales</taxon>
        <taxon>Myrtaceae</taxon>
        <taxon>Myrtoideae</taxon>
        <taxon>Eucalypteae</taxon>
        <taxon>Eucalyptus</taxon>
    </lineage>
</organism>
<dbReference type="PROSITE" id="PS51473">
    <property type="entry name" value="GNK2"/>
    <property type="match status" value="3"/>
</dbReference>
<dbReference type="AlphaFoldDB" id="A0A059C541"/>
<feature type="compositionally biased region" description="Low complexity" evidence="18">
    <location>
        <begin position="390"/>
        <end position="399"/>
    </location>
</feature>
<dbReference type="OMA" id="DEAWEME"/>
<dbReference type="Pfam" id="PF07714">
    <property type="entry name" value="PK_Tyr_Ser-Thr"/>
    <property type="match status" value="1"/>
</dbReference>
<evidence type="ECO:0000256" key="5">
    <source>
        <dbReference type="ARBA" id="ARBA00022692"/>
    </source>
</evidence>
<dbReference type="GO" id="GO:0005524">
    <property type="term" value="F:ATP binding"/>
    <property type="evidence" value="ECO:0007669"/>
    <property type="project" value="UniProtKB-KW"/>
</dbReference>
<evidence type="ECO:0000256" key="2">
    <source>
        <dbReference type="ARBA" id="ARBA00012513"/>
    </source>
</evidence>
<keyword evidence="3" id="KW-0723">Serine/threonine-protein kinase</keyword>
<dbReference type="PROSITE" id="PS50011">
    <property type="entry name" value="PROTEIN_KINASE_DOM"/>
    <property type="match status" value="1"/>
</dbReference>
<dbReference type="InParanoid" id="A0A059C541"/>
<dbReference type="GO" id="GO:0006955">
    <property type="term" value="P:immune response"/>
    <property type="evidence" value="ECO:0000318"/>
    <property type="project" value="GO_Central"/>
</dbReference>
<dbReference type="EC" id="2.7.11.1" evidence="2"/>
<dbReference type="PANTHER" id="PTHR27002:SF814">
    <property type="entry name" value="CYSTEINE-RICH RECEPTOR-LIKE PROTEIN KINASE 10"/>
    <property type="match status" value="1"/>
</dbReference>
<feature type="region of interest" description="Disordered" evidence="18">
    <location>
        <begin position="122"/>
        <end position="150"/>
    </location>
</feature>
<dbReference type="InterPro" id="IPR038408">
    <property type="entry name" value="GNK2_sf"/>
</dbReference>